<feature type="domain" description="HTH tetR-type" evidence="5">
    <location>
        <begin position="12"/>
        <end position="72"/>
    </location>
</feature>
<accession>A0A9X3PU78</accession>
<evidence type="ECO:0000259" key="5">
    <source>
        <dbReference type="PROSITE" id="PS50977"/>
    </source>
</evidence>
<dbReference type="AlphaFoldDB" id="A0A9X3PU78"/>
<dbReference type="GO" id="GO:0000976">
    <property type="term" value="F:transcription cis-regulatory region binding"/>
    <property type="evidence" value="ECO:0007669"/>
    <property type="project" value="TreeGrafter"/>
</dbReference>
<dbReference type="EMBL" id="JAPZVQ010000005">
    <property type="protein sequence ID" value="MDA1385658.1"/>
    <property type="molecule type" value="Genomic_DNA"/>
</dbReference>
<dbReference type="InterPro" id="IPR001647">
    <property type="entry name" value="HTH_TetR"/>
</dbReference>
<evidence type="ECO:0000313" key="7">
    <source>
        <dbReference type="EMBL" id="MDR7339504.1"/>
    </source>
</evidence>
<keyword evidence="2 4" id="KW-0238">DNA-binding</keyword>
<name>A0A9X3PU78_9ACTN</name>
<dbReference type="Proteomes" id="UP001183604">
    <property type="component" value="Unassembled WGS sequence"/>
</dbReference>
<keyword evidence="3" id="KW-0804">Transcription</keyword>
<dbReference type="EMBL" id="JAVDYD010000001">
    <property type="protein sequence ID" value="MDR7339504.1"/>
    <property type="molecule type" value="Genomic_DNA"/>
</dbReference>
<keyword evidence="1" id="KW-0805">Transcription regulation</keyword>
<evidence type="ECO:0000256" key="3">
    <source>
        <dbReference type="ARBA" id="ARBA00023163"/>
    </source>
</evidence>
<proteinExistence type="predicted"/>
<evidence type="ECO:0000256" key="4">
    <source>
        <dbReference type="PROSITE-ProRule" id="PRU00335"/>
    </source>
</evidence>
<evidence type="ECO:0000256" key="2">
    <source>
        <dbReference type="ARBA" id="ARBA00023125"/>
    </source>
</evidence>
<dbReference type="InterPro" id="IPR050109">
    <property type="entry name" value="HTH-type_TetR-like_transc_reg"/>
</dbReference>
<reference evidence="7 9" key="2">
    <citation type="submission" date="2023-07" db="EMBL/GenBank/DDBJ databases">
        <title>Sequencing the genomes of 1000 actinobacteria strains.</title>
        <authorList>
            <person name="Klenk H.-P."/>
        </authorList>
    </citation>
    <scope>NUCLEOTIDE SEQUENCE [LARGE SCALE GENOMIC DNA]</scope>
    <source>
        <strain evidence="7 9">DSM 44724</strain>
    </source>
</reference>
<evidence type="ECO:0000313" key="9">
    <source>
        <dbReference type="Proteomes" id="UP001183604"/>
    </source>
</evidence>
<reference evidence="6" key="1">
    <citation type="submission" date="2022-12" db="EMBL/GenBank/DDBJ databases">
        <title>Gycomyces niveus sp.nov., a novel actinomycete isolated from soil in Shouguang.</title>
        <authorList>
            <person name="Yang X."/>
        </authorList>
    </citation>
    <scope>NUCLEOTIDE SEQUENCE</scope>
    <source>
        <strain evidence="6">DSM 44724</strain>
    </source>
</reference>
<dbReference type="Proteomes" id="UP001145799">
    <property type="component" value="Unassembled WGS sequence"/>
</dbReference>
<dbReference type="SUPFAM" id="SSF46689">
    <property type="entry name" value="Homeodomain-like"/>
    <property type="match status" value="1"/>
</dbReference>
<evidence type="ECO:0000256" key="1">
    <source>
        <dbReference type="ARBA" id="ARBA00023015"/>
    </source>
</evidence>
<dbReference type="InterPro" id="IPR009057">
    <property type="entry name" value="Homeodomain-like_sf"/>
</dbReference>
<evidence type="ECO:0000313" key="6">
    <source>
        <dbReference type="EMBL" id="MDA1385658.1"/>
    </source>
</evidence>
<dbReference type="RefSeq" id="WP_270122119.1">
    <property type="nucleotide sequence ID" value="NZ_BAAAOM010000004.1"/>
</dbReference>
<keyword evidence="9" id="KW-1185">Reference proteome</keyword>
<dbReference type="Gene3D" id="1.10.357.10">
    <property type="entry name" value="Tetracycline Repressor, domain 2"/>
    <property type="match status" value="1"/>
</dbReference>
<dbReference type="GO" id="GO:0003700">
    <property type="term" value="F:DNA-binding transcription factor activity"/>
    <property type="evidence" value="ECO:0007669"/>
    <property type="project" value="TreeGrafter"/>
</dbReference>
<dbReference type="PANTHER" id="PTHR30055">
    <property type="entry name" value="HTH-TYPE TRANSCRIPTIONAL REGULATOR RUTR"/>
    <property type="match status" value="1"/>
</dbReference>
<sequence>MSPGEPQNARGRRTRAALLQAIFEIVESHGFEALTMNAVADRAGVSRRAVYLHFRSRAELIPALHEYAVEHLGLEDSLERVYAQAGPEAMLDEWAVHLTRVNLRAKGVHRAIRNTRYSDPEVDAYRRGVAERQRHNCRTVIDAIVRAERLSPEWTVDDAVDMLWSLIATDMMETLADDCDWDTGKVAERLGLLLRRTFLAP</sequence>
<feature type="DNA-binding region" description="H-T-H motif" evidence="4">
    <location>
        <begin position="35"/>
        <end position="54"/>
    </location>
</feature>
<dbReference type="PROSITE" id="PS50977">
    <property type="entry name" value="HTH_TETR_2"/>
    <property type="match status" value="1"/>
</dbReference>
<dbReference type="PANTHER" id="PTHR30055:SF234">
    <property type="entry name" value="HTH-TYPE TRANSCRIPTIONAL REGULATOR BETI"/>
    <property type="match status" value="1"/>
</dbReference>
<dbReference type="Pfam" id="PF00440">
    <property type="entry name" value="TetR_N"/>
    <property type="match status" value="1"/>
</dbReference>
<gene>
    <name evidence="7" type="ORF">J2S69_003223</name>
    <name evidence="6" type="ORF">O2L01_11750</name>
</gene>
<comment type="caution">
    <text evidence="6">The sequence shown here is derived from an EMBL/GenBank/DDBJ whole genome shotgun (WGS) entry which is preliminary data.</text>
</comment>
<organism evidence="6 8">
    <name type="scientific">Glycomyces lechevalierae</name>
    <dbReference type="NCBI Taxonomy" id="256034"/>
    <lineage>
        <taxon>Bacteria</taxon>
        <taxon>Bacillati</taxon>
        <taxon>Actinomycetota</taxon>
        <taxon>Actinomycetes</taxon>
        <taxon>Glycomycetales</taxon>
        <taxon>Glycomycetaceae</taxon>
        <taxon>Glycomyces</taxon>
    </lineage>
</organism>
<evidence type="ECO:0000313" key="8">
    <source>
        <dbReference type="Proteomes" id="UP001145799"/>
    </source>
</evidence>
<protein>
    <submittedName>
        <fullName evidence="7">AcrR family transcriptional regulator</fullName>
    </submittedName>
    <submittedName>
        <fullName evidence="6">Helix-turn-helix domain containing protein</fullName>
    </submittedName>
</protein>
<dbReference type="PRINTS" id="PR00455">
    <property type="entry name" value="HTHTETR"/>
</dbReference>